<protein>
    <submittedName>
        <fullName evidence="2">Putative alkaline shock family protein YloU</fullName>
    </submittedName>
</protein>
<evidence type="ECO:0000256" key="1">
    <source>
        <dbReference type="SAM" id="MobiDB-lite"/>
    </source>
</evidence>
<dbReference type="RefSeq" id="WP_312897396.1">
    <property type="nucleotide sequence ID" value="NZ_JACHJV010000001.1"/>
</dbReference>
<comment type="caution">
    <text evidence="2">The sequence shown here is derived from an EMBL/GenBank/DDBJ whole genome shotgun (WGS) entry which is preliminary data.</text>
</comment>
<feature type="region of interest" description="Disordered" evidence="1">
    <location>
        <begin position="1"/>
        <end position="30"/>
    </location>
</feature>
<name>A0A7W7VXV6_KITKI</name>
<gene>
    <name evidence="2" type="ORF">FHR34_004988</name>
</gene>
<dbReference type="Proteomes" id="UP000540506">
    <property type="component" value="Unassembled WGS sequence"/>
</dbReference>
<proteinExistence type="predicted"/>
<dbReference type="EMBL" id="JACHJV010000001">
    <property type="protein sequence ID" value="MBB4925995.1"/>
    <property type="molecule type" value="Genomic_DNA"/>
</dbReference>
<reference evidence="2 3" key="1">
    <citation type="submission" date="2020-08" db="EMBL/GenBank/DDBJ databases">
        <title>Sequencing the genomes of 1000 actinobacteria strains.</title>
        <authorList>
            <person name="Klenk H.-P."/>
        </authorList>
    </citation>
    <scope>NUCLEOTIDE SEQUENCE [LARGE SCALE GENOMIC DNA]</scope>
    <source>
        <strain evidence="2 3">DSM 41654</strain>
    </source>
</reference>
<dbReference type="AlphaFoldDB" id="A0A7W7VXV6"/>
<evidence type="ECO:0000313" key="2">
    <source>
        <dbReference type="EMBL" id="MBB4925995.1"/>
    </source>
</evidence>
<sequence length="127" mass="13124">MRAGAAGSVGSAMERGWGRNTGRGTPPAERGRLRIADRVLTRIALLAARDALGADRAGEEPRVAVAVVDGAARLRVGVDLPFPTDLARQAGAVRASVAERVGALTGIPVREVVVVVERLHPVSSTDG</sequence>
<accession>A0A7W7VXV6</accession>
<keyword evidence="3" id="KW-1185">Reference proteome</keyword>
<evidence type="ECO:0000313" key="3">
    <source>
        <dbReference type="Proteomes" id="UP000540506"/>
    </source>
</evidence>
<organism evidence="2 3">
    <name type="scientific">Kitasatospora kifunensis</name>
    <name type="common">Streptomyces kifunensis</name>
    <dbReference type="NCBI Taxonomy" id="58351"/>
    <lineage>
        <taxon>Bacteria</taxon>
        <taxon>Bacillati</taxon>
        <taxon>Actinomycetota</taxon>
        <taxon>Actinomycetes</taxon>
        <taxon>Kitasatosporales</taxon>
        <taxon>Streptomycetaceae</taxon>
        <taxon>Kitasatospora</taxon>
    </lineage>
</organism>